<accession>H2EDZ9</accession>
<dbReference type="GO" id="GO:0005524">
    <property type="term" value="F:ATP binding"/>
    <property type="evidence" value="ECO:0007669"/>
    <property type="project" value="InterPro"/>
</dbReference>
<dbReference type="GO" id="GO:0000724">
    <property type="term" value="P:double-strand break repair via homologous recombination"/>
    <property type="evidence" value="ECO:0007669"/>
    <property type="project" value="TreeGrafter"/>
</dbReference>
<dbReference type="InterPro" id="IPR011545">
    <property type="entry name" value="DEAD/DEAH_box_helicase_dom"/>
</dbReference>
<dbReference type="SUPFAM" id="SSF52540">
    <property type="entry name" value="P-loop containing nucleoside triphosphate hydrolases"/>
    <property type="match status" value="1"/>
</dbReference>
<dbReference type="PANTHER" id="PTHR13710">
    <property type="entry name" value="DNA HELICASE RECQ FAMILY MEMBER"/>
    <property type="match status" value="1"/>
</dbReference>
<keyword evidence="2" id="KW-0347">Helicase</keyword>
<dbReference type="GO" id="GO:0003676">
    <property type="term" value="F:nucleic acid binding"/>
    <property type="evidence" value="ECO:0007669"/>
    <property type="project" value="InterPro"/>
</dbReference>
<name>H2EDZ9_9VIRU</name>
<reference evidence="2" key="1">
    <citation type="submission" date="2011-10" db="EMBL/GenBank/DDBJ databases">
        <title>Provirophages and transpovirons: unique mobilome of giant viruses.</title>
        <authorList>
            <person name="Desnues C."/>
            <person name="LaScola B."/>
            <person name="Yutin N."/>
            <person name="Fournous G."/>
            <person name="Koonin E."/>
            <person name="Raoult D."/>
        </authorList>
    </citation>
    <scope>NUCLEOTIDE SEQUENCE</scope>
    <source>
        <strain evidence="2">Mv13-mv</strain>
    </source>
</reference>
<dbReference type="InterPro" id="IPR014001">
    <property type="entry name" value="Helicase_ATP-bd"/>
</dbReference>
<dbReference type="GO" id="GO:0043138">
    <property type="term" value="F:3'-5' DNA helicase activity"/>
    <property type="evidence" value="ECO:0007669"/>
    <property type="project" value="TreeGrafter"/>
</dbReference>
<evidence type="ECO:0000259" key="1">
    <source>
        <dbReference type="PROSITE" id="PS51192"/>
    </source>
</evidence>
<dbReference type="Gene3D" id="3.40.50.300">
    <property type="entry name" value="P-loop containing nucleotide triphosphate hydrolases"/>
    <property type="match status" value="1"/>
</dbReference>
<sequence>MDKYEKSKVLTIRYKKVKKLLKIIYGYDSFRPKQYEIINRIISGEDVCALLPTGQGKSICFQIPALYLNKPAIIIFPLISLMEDQQLILDKLGITSCCYNSSVQNKYEMRQDILNGKYQFIFLTPESVVKLKDFIIELNEKKVFLWWPLMKHIV</sequence>
<organism evidence="2">
    <name type="scientific">Moumouvirus sp. 'Monve'</name>
    <dbReference type="NCBI Taxonomy" id="1128131"/>
    <lineage>
        <taxon>Viruses</taxon>
        <taxon>Varidnaviria</taxon>
        <taxon>Bamfordvirae</taxon>
        <taxon>Nucleocytoviricota</taxon>
        <taxon>Megaviricetes</taxon>
        <taxon>Imitervirales</taxon>
        <taxon>Mimiviridae</taxon>
        <taxon>Megamimivirinae</taxon>
        <taxon>Moumouvirus</taxon>
    </lineage>
</organism>
<evidence type="ECO:0000313" key="2">
    <source>
        <dbReference type="EMBL" id="AEX62622.1"/>
    </source>
</evidence>
<proteinExistence type="predicted"/>
<feature type="domain" description="Helicase ATP-binding" evidence="1">
    <location>
        <begin position="38"/>
        <end position="154"/>
    </location>
</feature>
<keyword evidence="2" id="KW-0378">Hydrolase</keyword>
<keyword evidence="2" id="KW-0547">Nucleotide-binding</keyword>
<keyword evidence="2" id="KW-0067">ATP-binding</keyword>
<dbReference type="GO" id="GO:0009378">
    <property type="term" value="F:four-way junction helicase activity"/>
    <property type="evidence" value="ECO:0007669"/>
    <property type="project" value="TreeGrafter"/>
</dbReference>
<dbReference type="Pfam" id="PF00270">
    <property type="entry name" value="DEAD"/>
    <property type="match status" value="1"/>
</dbReference>
<dbReference type="PANTHER" id="PTHR13710:SF120">
    <property type="entry name" value="BIFUNCTIONAL 3'-5' EXONUCLEASE_ATP-DEPENDENT HELICASE WRN"/>
    <property type="match status" value="1"/>
</dbReference>
<dbReference type="InterPro" id="IPR027417">
    <property type="entry name" value="P-loop_NTPase"/>
</dbReference>
<dbReference type="PROSITE" id="PS51192">
    <property type="entry name" value="HELICASE_ATP_BIND_1"/>
    <property type="match status" value="1"/>
</dbReference>
<dbReference type="EMBL" id="JN885997">
    <property type="protein sequence ID" value="AEX62622.1"/>
    <property type="molecule type" value="Genomic_DNA"/>
</dbReference>
<gene>
    <name evidence="2" type="ORF">mv_R417</name>
</gene>
<protein>
    <submittedName>
        <fullName evidence="2">Putative ATP-dependent RNA helicase</fullName>
    </submittedName>
</protein>